<dbReference type="Pfam" id="PF00126">
    <property type="entry name" value="HTH_1"/>
    <property type="match status" value="1"/>
</dbReference>
<feature type="domain" description="HTH lysR-type" evidence="5">
    <location>
        <begin position="6"/>
        <end position="63"/>
    </location>
</feature>
<accession>A0A1G5R9M0</accession>
<comment type="similarity">
    <text evidence="1">Belongs to the LysR transcriptional regulatory family.</text>
</comment>
<dbReference type="Pfam" id="PF03466">
    <property type="entry name" value="LysR_substrate"/>
    <property type="match status" value="1"/>
</dbReference>
<dbReference type="InterPro" id="IPR005119">
    <property type="entry name" value="LysR_subst-bd"/>
</dbReference>
<dbReference type="RefSeq" id="WP_090220424.1">
    <property type="nucleotide sequence ID" value="NZ_CANMHN010000013.1"/>
</dbReference>
<evidence type="ECO:0000256" key="3">
    <source>
        <dbReference type="ARBA" id="ARBA00023125"/>
    </source>
</evidence>
<reference evidence="6 7" key="1">
    <citation type="submission" date="2016-10" db="EMBL/GenBank/DDBJ databases">
        <authorList>
            <person name="de Groot N.N."/>
        </authorList>
    </citation>
    <scope>NUCLEOTIDE SEQUENCE [LARGE SCALE GENOMIC DNA]</scope>
    <source>
        <strain evidence="6 7">U95</strain>
    </source>
</reference>
<evidence type="ECO:0000313" key="7">
    <source>
        <dbReference type="Proteomes" id="UP000198767"/>
    </source>
</evidence>
<dbReference type="OrthoDB" id="7776850at2"/>
<evidence type="ECO:0000256" key="4">
    <source>
        <dbReference type="ARBA" id="ARBA00023163"/>
    </source>
</evidence>
<dbReference type="Gene3D" id="1.10.10.10">
    <property type="entry name" value="Winged helix-like DNA-binding domain superfamily/Winged helix DNA-binding domain"/>
    <property type="match status" value="1"/>
</dbReference>
<protein>
    <submittedName>
        <fullName evidence="6">DNA-binding transcriptional regulator, LysR family</fullName>
    </submittedName>
</protein>
<dbReference type="PANTHER" id="PTHR30126:SF39">
    <property type="entry name" value="HTH-TYPE TRANSCRIPTIONAL REGULATOR CYSL"/>
    <property type="match status" value="1"/>
</dbReference>
<dbReference type="InterPro" id="IPR000847">
    <property type="entry name" value="LysR_HTH_N"/>
</dbReference>
<dbReference type="PROSITE" id="PS50931">
    <property type="entry name" value="HTH_LYSR"/>
    <property type="match status" value="1"/>
</dbReference>
<name>A0A1G5R9M0_9RHOB</name>
<keyword evidence="7" id="KW-1185">Reference proteome</keyword>
<dbReference type="GO" id="GO:0000976">
    <property type="term" value="F:transcription cis-regulatory region binding"/>
    <property type="evidence" value="ECO:0007669"/>
    <property type="project" value="TreeGrafter"/>
</dbReference>
<proteinExistence type="inferred from homology"/>
<keyword evidence="4" id="KW-0804">Transcription</keyword>
<keyword evidence="2" id="KW-0805">Transcription regulation</keyword>
<dbReference type="InterPro" id="IPR036390">
    <property type="entry name" value="WH_DNA-bd_sf"/>
</dbReference>
<dbReference type="Gene3D" id="3.40.190.10">
    <property type="entry name" value="Periplasmic binding protein-like II"/>
    <property type="match status" value="2"/>
</dbReference>
<dbReference type="SUPFAM" id="SSF53850">
    <property type="entry name" value="Periplasmic binding protein-like II"/>
    <property type="match status" value="1"/>
</dbReference>
<dbReference type="InterPro" id="IPR036388">
    <property type="entry name" value="WH-like_DNA-bd_sf"/>
</dbReference>
<evidence type="ECO:0000259" key="5">
    <source>
        <dbReference type="PROSITE" id="PS50931"/>
    </source>
</evidence>
<evidence type="ECO:0000256" key="1">
    <source>
        <dbReference type="ARBA" id="ARBA00009437"/>
    </source>
</evidence>
<sequence>MERSKLSLRWLEVFLMTARSGSIQDTSAESGLSASTVSQHLLNLEKHLGVNLLDHSKRPMELTPAGAIFARHVKEGVRLIRRGETELKTGNWSDAQDLRIGIVDDFDAEVAPELAQLLASALPKSRFVHYSRPSHEILKLLVDMKLDAAVATPPLEPMPGLMEFRLLRDPFVIAVPADFTAAPEDLLLGQSALPFMRYSRHQIIGSMIEIHLRRLKIQLPSRIELESNHSLMGLVADGSGWAITTPTSFYRAKRYHDRVNLLPFPTKGFARHMSLFITDVFPPGMAEVVASTLRTLIARNFVDSMIEKAPWLDGEFTVLDTPNTPSV</sequence>
<dbReference type="GO" id="GO:0003700">
    <property type="term" value="F:DNA-binding transcription factor activity"/>
    <property type="evidence" value="ECO:0007669"/>
    <property type="project" value="InterPro"/>
</dbReference>
<dbReference type="AlphaFoldDB" id="A0A1G5R9M0"/>
<organism evidence="6 7">
    <name type="scientific">Epibacterium ulvae</name>
    <dbReference type="NCBI Taxonomy" id="1156985"/>
    <lineage>
        <taxon>Bacteria</taxon>
        <taxon>Pseudomonadati</taxon>
        <taxon>Pseudomonadota</taxon>
        <taxon>Alphaproteobacteria</taxon>
        <taxon>Rhodobacterales</taxon>
        <taxon>Roseobacteraceae</taxon>
        <taxon>Epibacterium</taxon>
    </lineage>
</organism>
<dbReference type="EMBL" id="FMWG01000011">
    <property type="protein sequence ID" value="SCZ70802.1"/>
    <property type="molecule type" value="Genomic_DNA"/>
</dbReference>
<evidence type="ECO:0000313" key="6">
    <source>
        <dbReference type="EMBL" id="SCZ70802.1"/>
    </source>
</evidence>
<gene>
    <name evidence="6" type="ORF">SAMN04488118_11113</name>
</gene>
<evidence type="ECO:0000256" key="2">
    <source>
        <dbReference type="ARBA" id="ARBA00023015"/>
    </source>
</evidence>
<dbReference type="PANTHER" id="PTHR30126">
    <property type="entry name" value="HTH-TYPE TRANSCRIPTIONAL REGULATOR"/>
    <property type="match status" value="1"/>
</dbReference>
<dbReference type="Proteomes" id="UP000198767">
    <property type="component" value="Unassembled WGS sequence"/>
</dbReference>
<dbReference type="STRING" id="1156985.SAMN04488118_11113"/>
<keyword evidence="3 6" id="KW-0238">DNA-binding</keyword>
<dbReference type="SUPFAM" id="SSF46785">
    <property type="entry name" value="Winged helix' DNA-binding domain"/>
    <property type="match status" value="1"/>
</dbReference>